<dbReference type="EMBL" id="VSRR010000081">
    <property type="protein sequence ID" value="MPC09716.1"/>
    <property type="molecule type" value="Genomic_DNA"/>
</dbReference>
<dbReference type="Proteomes" id="UP000324222">
    <property type="component" value="Unassembled WGS sequence"/>
</dbReference>
<evidence type="ECO:0000256" key="1">
    <source>
        <dbReference type="SAM" id="MobiDB-lite"/>
    </source>
</evidence>
<proteinExistence type="predicted"/>
<feature type="compositionally biased region" description="Gly residues" evidence="1">
    <location>
        <begin position="58"/>
        <end position="68"/>
    </location>
</feature>
<evidence type="ECO:0000313" key="3">
    <source>
        <dbReference type="Proteomes" id="UP000324222"/>
    </source>
</evidence>
<organism evidence="2 3">
    <name type="scientific">Portunus trituberculatus</name>
    <name type="common">Swimming crab</name>
    <name type="synonym">Neptunus trituberculatus</name>
    <dbReference type="NCBI Taxonomy" id="210409"/>
    <lineage>
        <taxon>Eukaryota</taxon>
        <taxon>Metazoa</taxon>
        <taxon>Ecdysozoa</taxon>
        <taxon>Arthropoda</taxon>
        <taxon>Crustacea</taxon>
        <taxon>Multicrustacea</taxon>
        <taxon>Malacostraca</taxon>
        <taxon>Eumalacostraca</taxon>
        <taxon>Eucarida</taxon>
        <taxon>Decapoda</taxon>
        <taxon>Pleocyemata</taxon>
        <taxon>Brachyura</taxon>
        <taxon>Eubrachyura</taxon>
        <taxon>Portunoidea</taxon>
        <taxon>Portunidae</taxon>
        <taxon>Portuninae</taxon>
        <taxon>Portunus</taxon>
    </lineage>
</organism>
<feature type="region of interest" description="Disordered" evidence="1">
    <location>
        <begin position="1"/>
        <end position="76"/>
    </location>
</feature>
<protein>
    <submittedName>
        <fullName evidence="2">Uncharacterized protein</fullName>
    </submittedName>
</protein>
<gene>
    <name evidence="2" type="ORF">E2C01_002334</name>
</gene>
<name>A0A5B7CN05_PORTR</name>
<evidence type="ECO:0000313" key="2">
    <source>
        <dbReference type="EMBL" id="MPC09716.1"/>
    </source>
</evidence>
<accession>A0A5B7CN05</accession>
<reference evidence="2 3" key="1">
    <citation type="submission" date="2019-05" db="EMBL/GenBank/DDBJ databases">
        <title>Another draft genome of Portunus trituberculatus and its Hox gene families provides insights of decapod evolution.</title>
        <authorList>
            <person name="Jeong J.-H."/>
            <person name="Song I."/>
            <person name="Kim S."/>
            <person name="Choi T."/>
            <person name="Kim D."/>
            <person name="Ryu S."/>
            <person name="Kim W."/>
        </authorList>
    </citation>
    <scope>NUCLEOTIDE SEQUENCE [LARGE SCALE GENOMIC DNA]</scope>
    <source>
        <tissue evidence="2">Muscle</tissue>
    </source>
</reference>
<dbReference type="AlphaFoldDB" id="A0A5B7CN05"/>
<comment type="caution">
    <text evidence="2">The sequence shown here is derived from an EMBL/GenBank/DDBJ whole genome shotgun (WGS) entry which is preliminary data.</text>
</comment>
<sequence length="76" mass="8403">MPIKIRSKGVYLEEEEEEGKEKEEEKQEKEKKQKKKEEDGDDNDDINGYPSAGVIASNGGGDAGGYGRTGLNRTLE</sequence>
<keyword evidence="3" id="KW-1185">Reference proteome</keyword>
<feature type="compositionally biased region" description="Basic and acidic residues" evidence="1">
    <location>
        <begin position="19"/>
        <end position="38"/>
    </location>
</feature>